<reference evidence="3 4" key="1">
    <citation type="submission" date="2018-07" db="EMBL/GenBank/DDBJ databases">
        <authorList>
            <person name="Feyereisen M."/>
        </authorList>
    </citation>
    <scope>NUCLEOTIDE SEQUENCE [LARGE SCALE GENOMIC DNA]</scope>
    <source>
        <strain evidence="3 4">UCCLBBS449</strain>
    </source>
</reference>
<evidence type="ECO:0000313" key="4">
    <source>
        <dbReference type="Proteomes" id="UP000307074"/>
    </source>
</evidence>
<feature type="domain" description="HTH marR-type" evidence="2">
    <location>
        <begin position="41"/>
        <end position="175"/>
    </location>
</feature>
<dbReference type="Pfam" id="PF12802">
    <property type="entry name" value="MarR_2"/>
    <property type="match status" value="1"/>
</dbReference>
<dbReference type="SMART" id="SM00347">
    <property type="entry name" value="HTH_MARR"/>
    <property type="match status" value="1"/>
</dbReference>
<dbReference type="EMBL" id="CP031198">
    <property type="protein sequence ID" value="QCZ52323.1"/>
    <property type="molecule type" value="Genomic_DNA"/>
</dbReference>
<dbReference type="SUPFAM" id="SSF46785">
    <property type="entry name" value="Winged helix' DNA-binding domain"/>
    <property type="match status" value="1"/>
</dbReference>
<dbReference type="InterPro" id="IPR036388">
    <property type="entry name" value="WH-like_DNA-bd_sf"/>
</dbReference>
<name>A0A5B7XX46_LEVBR</name>
<dbReference type="PROSITE" id="PS50995">
    <property type="entry name" value="HTH_MARR_2"/>
    <property type="match status" value="1"/>
</dbReference>
<dbReference type="InterPro" id="IPR039422">
    <property type="entry name" value="MarR/SlyA-like"/>
</dbReference>
<evidence type="ECO:0000256" key="1">
    <source>
        <dbReference type="SAM" id="MobiDB-lite"/>
    </source>
</evidence>
<dbReference type="InterPro" id="IPR000835">
    <property type="entry name" value="HTH_MarR-typ"/>
</dbReference>
<evidence type="ECO:0000259" key="2">
    <source>
        <dbReference type="PROSITE" id="PS50995"/>
    </source>
</evidence>
<dbReference type="PANTHER" id="PTHR33164:SF57">
    <property type="entry name" value="MARR-FAMILY TRANSCRIPTIONAL REGULATOR"/>
    <property type="match status" value="1"/>
</dbReference>
<protein>
    <submittedName>
        <fullName evidence="3">Transcription regulator</fullName>
    </submittedName>
</protein>
<dbReference type="Proteomes" id="UP000307074">
    <property type="component" value="Chromosome"/>
</dbReference>
<gene>
    <name evidence="3" type="ORF">UCCLBBS449_0333</name>
</gene>
<feature type="region of interest" description="Disordered" evidence="1">
    <location>
        <begin position="1"/>
        <end position="23"/>
    </location>
</feature>
<dbReference type="GO" id="GO:0003700">
    <property type="term" value="F:DNA-binding transcription factor activity"/>
    <property type="evidence" value="ECO:0007669"/>
    <property type="project" value="InterPro"/>
</dbReference>
<dbReference type="PANTHER" id="PTHR33164">
    <property type="entry name" value="TRANSCRIPTIONAL REGULATOR, MARR FAMILY"/>
    <property type="match status" value="1"/>
</dbReference>
<dbReference type="InterPro" id="IPR036390">
    <property type="entry name" value="WH_DNA-bd_sf"/>
</dbReference>
<dbReference type="Gene3D" id="1.10.10.10">
    <property type="entry name" value="Winged helix-like DNA-binding domain superfamily/Winged helix DNA-binding domain"/>
    <property type="match status" value="1"/>
</dbReference>
<dbReference type="GO" id="GO:0006950">
    <property type="term" value="P:response to stress"/>
    <property type="evidence" value="ECO:0007669"/>
    <property type="project" value="TreeGrafter"/>
</dbReference>
<feature type="compositionally biased region" description="Polar residues" evidence="1">
    <location>
        <begin position="1"/>
        <end position="10"/>
    </location>
</feature>
<evidence type="ECO:0000313" key="3">
    <source>
        <dbReference type="EMBL" id="QCZ52323.1"/>
    </source>
</evidence>
<organism evidence="3 4">
    <name type="scientific">Levilactobacillus brevis</name>
    <name type="common">Lactobacillus brevis</name>
    <dbReference type="NCBI Taxonomy" id="1580"/>
    <lineage>
        <taxon>Bacteria</taxon>
        <taxon>Bacillati</taxon>
        <taxon>Bacillota</taxon>
        <taxon>Bacilli</taxon>
        <taxon>Lactobacillales</taxon>
        <taxon>Lactobacillaceae</taxon>
        <taxon>Levilactobacillus</taxon>
    </lineage>
</organism>
<accession>A0A5B7XX46</accession>
<proteinExistence type="predicted"/>
<dbReference type="AlphaFoldDB" id="A0A5B7XX46"/>
<sequence>MRSRSRTQSWVKKGSGYAEQRSNGRIMTETASEEVTEAQLKKEFDDLYMHIFKYIGDFVSIPTQKYNLTFEAFMVMDNVARSKNGQTLVELAKLEGVSKSAIARQVNVLLKENYVMQKVDPNDRRVKYITLTAAGSRVQRNLSQATDERFHRWLEFFGGKEEAERFIKVLHKANERAIAAGFVGFDSLHDKRRNSNRSRNSHGRTAE</sequence>